<dbReference type="InterPro" id="IPR011250">
    <property type="entry name" value="OMP/PagP_B-barrel"/>
</dbReference>
<keyword evidence="1 2" id="KW-0732">Signal</keyword>
<organism evidence="4 5">
    <name type="scientific">Aureispira anguillae</name>
    <dbReference type="NCBI Taxonomy" id="2864201"/>
    <lineage>
        <taxon>Bacteria</taxon>
        <taxon>Pseudomonadati</taxon>
        <taxon>Bacteroidota</taxon>
        <taxon>Saprospiria</taxon>
        <taxon>Saprospirales</taxon>
        <taxon>Saprospiraceae</taxon>
        <taxon>Aureispira</taxon>
    </lineage>
</organism>
<dbReference type="EMBL" id="AP026867">
    <property type="protein sequence ID" value="BDS13974.1"/>
    <property type="molecule type" value="Genomic_DNA"/>
</dbReference>
<keyword evidence="5" id="KW-1185">Reference proteome</keyword>
<evidence type="ECO:0000256" key="2">
    <source>
        <dbReference type="SAM" id="SignalP"/>
    </source>
</evidence>
<dbReference type="Proteomes" id="UP001060919">
    <property type="component" value="Chromosome"/>
</dbReference>
<dbReference type="InterPro" id="IPR027385">
    <property type="entry name" value="Beta-barrel_OMP"/>
</dbReference>
<name>A0A916DUA4_9BACT</name>
<feature type="domain" description="Outer membrane protein beta-barrel" evidence="3">
    <location>
        <begin position="8"/>
        <end position="204"/>
    </location>
</feature>
<gene>
    <name evidence="4" type="ORF">AsAng_0047370</name>
</gene>
<dbReference type="KEGG" id="aup:AsAng_0047370"/>
<evidence type="ECO:0000313" key="4">
    <source>
        <dbReference type="EMBL" id="BDS13974.1"/>
    </source>
</evidence>
<evidence type="ECO:0000313" key="5">
    <source>
        <dbReference type="Proteomes" id="UP001060919"/>
    </source>
</evidence>
<sequence length="304" mass="33477">MQKLSFSILLSILFFSFSKTQAQGYLRAGAGAGFNVGQDAFAIPSLERDSSNDIILQRTIFGSFGQGARFSIAGGYMITPYFGVELELYYFQGFKQAYGNSEGPVGDQYSRTGYSYQMRATPSLVVQAPVGKFQPYARFGVLLPFFGKTVLEESWSFANQSSRAKQTDIDGKLSVGFESSIGLEYRINDNLGIYAQATYTGLRIRSDKATVVKDERTEANGDVVNNLDAAKVITTQIEFQDVITKESNTHSALGSFVQDLPEDILIKINAKLDLDKPLNLPTQTSNFNALSFSVGIKYTFGKKD</sequence>
<reference evidence="4" key="1">
    <citation type="submission" date="2022-09" db="EMBL/GenBank/DDBJ databases">
        <title>Aureispira anguillicida sp. nov., isolated from Leptocephalus of Japanese eel Anguilla japonica.</title>
        <authorList>
            <person name="Yuasa K."/>
            <person name="Mekata T."/>
            <person name="Ikunari K."/>
        </authorList>
    </citation>
    <scope>NUCLEOTIDE SEQUENCE</scope>
    <source>
        <strain evidence="4">EL160426</strain>
    </source>
</reference>
<protein>
    <submittedName>
        <fullName evidence="4">Porin family protein</fullName>
    </submittedName>
</protein>
<dbReference type="Gene3D" id="2.40.160.20">
    <property type="match status" value="1"/>
</dbReference>
<proteinExistence type="predicted"/>
<evidence type="ECO:0000256" key="1">
    <source>
        <dbReference type="ARBA" id="ARBA00022729"/>
    </source>
</evidence>
<feature type="chain" id="PRO_5036788293" evidence="2">
    <location>
        <begin position="23"/>
        <end position="304"/>
    </location>
</feature>
<evidence type="ECO:0000259" key="3">
    <source>
        <dbReference type="Pfam" id="PF13505"/>
    </source>
</evidence>
<dbReference type="SUPFAM" id="SSF56925">
    <property type="entry name" value="OMPA-like"/>
    <property type="match status" value="1"/>
</dbReference>
<dbReference type="RefSeq" id="WP_264789217.1">
    <property type="nucleotide sequence ID" value="NZ_AP026867.1"/>
</dbReference>
<accession>A0A916DUA4</accession>
<feature type="signal peptide" evidence="2">
    <location>
        <begin position="1"/>
        <end position="22"/>
    </location>
</feature>
<dbReference type="AlphaFoldDB" id="A0A916DUA4"/>
<dbReference type="Pfam" id="PF13505">
    <property type="entry name" value="OMP_b-brl"/>
    <property type="match status" value="1"/>
</dbReference>